<proteinExistence type="predicted"/>
<keyword evidence="2" id="KW-1185">Reference proteome</keyword>
<gene>
    <name evidence="1" type="ORF">K1T71_014171</name>
</gene>
<organism evidence="1 2">
    <name type="scientific">Dendrolimus kikuchii</name>
    <dbReference type="NCBI Taxonomy" id="765133"/>
    <lineage>
        <taxon>Eukaryota</taxon>
        <taxon>Metazoa</taxon>
        <taxon>Ecdysozoa</taxon>
        <taxon>Arthropoda</taxon>
        <taxon>Hexapoda</taxon>
        <taxon>Insecta</taxon>
        <taxon>Pterygota</taxon>
        <taxon>Neoptera</taxon>
        <taxon>Endopterygota</taxon>
        <taxon>Lepidoptera</taxon>
        <taxon>Glossata</taxon>
        <taxon>Ditrysia</taxon>
        <taxon>Bombycoidea</taxon>
        <taxon>Lasiocampidae</taxon>
        <taxon>Dendrolimus</taxon>
    </lineage>
</organism>
<name>A0ACC1CF93_9NEOP</name>
<sequence length="198" mass="18829">MSSKILFAVCTSAFCLQVITAQCIRNSPLVNDLVPVGGACGTGLAASNGGSLAVTSASAIPPTGLVVTSENAMEGQVAVGGQLPLIGSVAMDGAFPSAGAGAVSYACGDGALGIVSEGPIAASIPAIAATAPMIAPTPAITSPIIAPAIATPAPALASPLLGSSCRFGPGKSPFAAAPTPGPGLGARGPVGRGCGFRY</sequence>
<accession>A0ACC1CF93</accession>
<protein>
    <submittedName>
        <fullName evidence="1">Uncharacterized protein</fullName>
    </submittedName>
</protein>
<dbReference type="Proteomes" id="UP000824533">
    <property type="component" value="Linkage Group LG28"/>
</dbReference>
<reference evidence="1 2" key="1">
    <citation type="journal article" date="2021" name="Front. Genet.">
        <title>Chromosome-Level Genome Assembly Reveals Significant Gene Expansion in the Toll and IMD Signaling Pathways of Dendrolimus kikuchii.</title>
        <authorList>
            <person name="Zhou J."/>
            <person name="Wu P."/>
            <person name="Xiong Z."/>
            <person name="Liu N."/>
            <person name="Zhao N."/>
            <person name="Ji M."/>
            <person name="Qiu Y."/>
            <person name="Yang B."/>
        </authorList>
    </citation>
    <scope>NUCLEOTIDE SEQUENCE [LARGE SCALE GENOMIC DNA]</scope>
    <source>
        <strain evidence="1">Ann1</strain>
    </source>
</reference>
<evidence type="ECO:0000313" key="2">
    <source>
        <dbReference type="Proteomes" id="UP000824533"/>
    </source>
</evidence>
<comment type="caution">
    <text evidence="1">The sequence shown here is derived from an EMBL/GenBank/DDBJ whole genome shotgun (WGS) entry which is preliminary data.</text>
</comment>
<evidence type="ECO:0000313" key="1">
    <source>
        <dbReference type="EMBL" id="KAJ0170243.1"/>
    </source>
</evidence>
<dbReference type="EMBL" id="CM034414">
    <property type="protein sequence ID" value="KAJ0170243.1"/>
    <property type="molecule type" value="Genomic_DNA"/>
</dbReference>